<dbReference type="EMBL" id="GU474873">
    <property type="protein sequence ID" value="ADI17774.1"/>
    <property type="molecule type" value="Genomic_DNA"/>
</dbReference>
<name>E0XTN3_9BACT</name>
<dbReference type="InterPro" id="IPR002669">
    <property type="entry name" value="UreD"/>
</dbReference>
<evidence type="ECO:0000256" key="1">
    <source>
        <dbReference type="ARBA" id="ARBA00007177"/>
    </source>
</evidence>
<dbReference type="PANTHER" id="PTHR33643">
    <property type="entry name" value="UREASE ACCESSORY PROTEIN D"/>
    <property type="match status" value="1"/>
</dbReference>
<organism evidence="3">
    <name type="scientific">uncultured nuHF1 cluster bacterium HF0130_31E21</name>
    <dbReference type="NCBI Taxonomy" id="710728"/>
    <lineage>
        <taxon>Bacteria</taxon>
        <taxon>environmental samples</taxon>
    </lineage>
</organism>
<dbReference type="Pfam" id="PF01774">
    <property type="entry name" value="UreD"/>
    <property type="match status" value="1"/>
</dbReference>
<dbReference type="HAMAP" id="MF_01384">
    <property type="entry name" value="UreD"/>
    <property type="match status" value="1"/>
</dbReference>
<proteinExistence type="inferred from homology"/>
<reference evidence="3" key="1">
    <citation type="journal article" date="2011" name="Environ. Microbiol.">
        <title>Time-series analyses of Monterey Bay coastal microbial picoplankton using a 'genome proxy' microarray.</title>
        <authorList>
            <person name="Rich V.I."/>
            <person name="Pham V.D."/>
            <person name="Eppley J."/>
            <person name="Shi Y."/>
            <person name="DeLong E.F."/>
        </authorList>
    </citation>
    <scope>NUCLEOTIDE SEQUENCE</scope>
</reference>
<dbReference type="AlphaFoldDB" id="E0XTN3"/>
<dbReference type="PANTHER" id="PTHR33643:SF1">
    <property type="entry name" value="UREASE ACCESSORY PROTEIN D"/>
    <property type="match status" value="1"/>
</dbReference>
<evidence type="ECO:0000313" key="3">
    <source>
        <dbReference type="EMBL" id="ADI17774.1"/>
    </source>
</evidence>
<dbReference type="GO" id="GO:0016151">
    <property type="term" value="F:nickel cation binding"/>
    <property type="evidence" value="ECO:0007669"/>
    <property type="project" value="InterPro"/>
</dbReference>
<accession>E0XTN3</accession>
<protein>
    <submittedName>
        <fullName evidence="3">Urease accessory protein ureh</fullName>
    </submittedName>
</protein>
<comment type="similarity">
    <text evidence="1">Belongs to the UreD family.</text>
</comment>
<evidence type="ECO:0000256" key="2">
    <source>
        <dbReference type="ARBA" id="ARBA00023186"/>
    </source>
</evidence>
<keyword evidence="2" id="KW-0143">Chaperone</keyword>
<sequence length="269" mass="29854">MDGPTNDFNLQRSKGDLQLKLRGDKIERLFQSGCARIILPKTYDAMKEAVILNTAGGITGGDELKIQLRAEACALVVTTQAAERLYKSISKSAKISIDLQAKTGTSLHWLPQETIVFDGAKVDRTIKLNMSADSQCLLAETIILGREAMGERITRCHFTDNWRLFRDGQLFHAESMRLAGEIEKILEATACGNGGKMFTTILYSGDDIELRRSALNPIIEQCASNCAASYWKNKLVFRLVSRHPLAGKADVKLILASLRDQPLPRVWNS</sequence>